<keyword evidence="3" id="KW-0966">Cell projection</keyword>
<keyword evidence="3" id="KW-0282">Flagellum</keyword>
<sequence length="90" mass="9802">MQVNVNSMLAYQSWMNQSANNVANINTESFDANRTVIEEGPVPVSESTGKPTDLAKEMTDQIVVADGFEAQASVIKTYDEMLGTLLDMKG</sequence>
<evidence type="ECO:0000259" key="2">
    <source>
        <dbReference type="Pfam" id="PF06429"/>
    </source>
</evidence>
<dbReference type="RefSeq" id="WP_092911726.1">
    <property type="nucleotide sequence ID" value="NZ_CP136592.1"/>
</dbReference>
<dbReference type="OrthoDB" id="7357187at2"/>
<keyword evidence="4" id="KW-1185">Reference proteome</keyword>
<dbReference type="AlphaFoldDB" id="A0A1I5NFG6"/>
<feature type="domain" description="Flagellar basal-body/hook protein C-terminal" evidence="2">
    <location>
        <begin position="53"/>
        <end position="88"/>
    </location>
</feature>
<dbReference type="EMBL" id="FOXB01000010">
    <property type="protein sequence ID" value="SFP20432.1"/>
    <property type="molecule type" value="Genomic_DNA"/>
</dbReference>
<evidence type="ECO:0000313" key="4">
    <source>
        <dbReference type="Proteomes" id="UP000199227"/>
    </source>
</evidence>
<comment type="similarity">
    <text evidence="1">Belongs to the flagella basal body rod proteins family.</text>
</comment>
<dbReference type="STRING" id="223786.SAMN05216234_11025"/>
<evidence type="ECO:0000313" key="3">
    <source>
        <dbReference type="EMBL" id="SFP20432.1"/>
    </source>
</evidence>
<name>A0A1I5NFG6_9BACT</name>
<dbReference type="Proteomes" id="UP000199227">
    <property type="component" value="Unassembled WGS sequence"/>
</dbReference>
<dbReference type="Pfam" id="PF06429">
    <property type="entry name" value="Flg_bbr_C"/>
    <property type="match status" value="1"/>
</dbReference>
<dbReference type="InterPro" id="IPR010930">
    <property type="entry name" value="Flg_bb/hook_C_dom"/>
</dbReference>
<accession>A0A1I5NFG6</accession>
<organism evidence="3 4">
    <name type="scientific">Hydrogenimonas thermophila</name>
    <dbReference type="NCBI Taxonomy" id="223786"/>
    <lineage>
        <taxon>Bacteria</taxon>
        <taxon>Pseudomonadati</taxon>
        <taxon>Campylobacterota</taxon>
        <taxon>Epsilonproteobacteria</taxon>
        <taxon>Campylobacterales</taxon>
        <taxon>Hydrogenimonadaceae</taxon>
        <taxon>Hydrogenimonas</taxon>
    </lineage>
</organism>
<keyword evidence="3" id="KW-0969">Cilium</keyword>
<gene>
    <name evidence="3" type="ORF">SAMN05216234_11025</name>
</gene>
<protein>
    <submittedName>
        <fullName evidence="3">Flagellar basal body rod FlgEFG protein C-terminal</fullName>
    </submittedName>
</protein>
<reference evidence="3 4" key="1">
    <citation type="submission" date="2016-10" db="EMBL/GenBank/DDBJ databases">
        <authorList>
            <person name="de Groot N.N."/>
        </authorList>
    </citation>
    <scope>NUCLEOTIDE SEQUENCE [LARGE SCALE GENOMIC DNA]</scope>
    <source>
        <strain evidence="3 4">EP1-55-1</strain>
    </source>
</reference>
<proteinExistence type="inferred from homology"/>
<evidence type="ECO:0000256" key="1">
    <source>
        <dbReference type="ARBA" id="ARBA00009677"/>
    </source>
</evidence>